<keyword evidence="3" id="KW-0479">Metal-binding</keyword>
<dbReference type="PANTHER" id="PTHR23055:SF178">
    <property type="entry name" value="NEUROCALCIN HOMOLOG"/>
    <property type="match status" value="1"/>
</dbReference>
<dbReference type="SMART" id="SM00054">
    <property type="entry name" value="EFh"/>
    <property type="match status" value="1"/>
</dbReference>
<dbReference type="InterPro" id="IPR018247">
    <property type="entry name" value="EF_Hand_1_Ca_BS"/>
</dbReference>
<dbReference type="SUPFAM" id="SSF47473">
    <property type="entry name" value="EF-hand"/>
    <property type="match status" value="1"/>
</dbReference>
<keyword evidence="5" id="KW-0106">Calcium</keyword>
<keyword evidence="6" id="KW-0449">Lipoprotein</keyword>
<evidence type="ECO:0000256" key="5">
    <source>
        <dbReference type="ARBA" id="ARBA00022837"/>
    </source>
</evidence>
<evidence type="ECO:0000313" key="9">
    <source>
        <dbReference type="EMBL" id="KAF4753620.1"/>
    </source>
</evidence>
<dbReference type="Gene3D" id="1.25.40.10">
    <property type="entry name" value="Tetratricopeptide repeat domain"/>
    <property type="match status" value="1"/>
</dbReference>
<dbReference type="PROSITE" id="PS00018">
    <property type="entry name" value="EF_HAND_1"/>
    <property type="match status" value="1"/>
</dbReference>
<feature type="region of interest" description="Disordered" evidence="7">
    <location>
        <begin position="282"/>
        <end position="361"/>
    </location>
</feature>
<gene>
    <name evidence="9" type="ORF">FOZ62_025036</name>
</gene>
<evidence type="ECO:0000256" key="2">
    <source>
        <dbReference type="ARBA" id="ARBA00022707"/>
    </source>
</evidence>
<evidence type="ECO:0000256" key="4">
    <source>
        <dbReference type="ARBA" id="ARBA00022737"/>
    </source>
</evidence>
<comment type="caution">
    <text evidence="9">The sequence shown here is derived from an EMBL/GenBank/DDBJ whole genome shotgun (WGS) entry which is preliminary data.</text>
</comment>
<feature type="domain" description="EF-hand" evidence="8">
    <location>
        <begin position="504"/>
        <end position="539"/>
    </location>
</feature>
<accession>A0A7J6U9Q7</accession>
<organism evidence="9 10">
    <name type="scientific">Perkinsus olseni</name>
    <name type="common">Perkinsus atlanticus</name>
    <dbReference type="NCBI Taxonomy" id="32597"/>
    <lineage>
        <taxon>Eukaryota</taxon>
        <taxon>Sar</taxon>
        <taxon>Alveolata</taxon>
        <taxon>Perkinsozoa</taxon>
        <taxon>Perkinsea</taxon>
        <taxon>Perkinsida</taxon>
        <taxon>Perkinsidae</taxon>
        <taxon>Perkinsus</taxon>
    </lineage>
</organism>
<evidence type="ECO:0000256" key="3">
    <source>
        <dbReference type="ARBA" id="ARBA00022723"/>
    </source>
</evidence>
<dbReference type="EMBL" id="JABANM010001829">
    <property type="protein sequence ID" value="KAF4753620.1"/>
    <property type="molecule type" value="Genomic_DNA"/>
</dbReference>
<dbReference type="Pfam" id="PF04733">
    <property type="entry name" value="Coatomer_E"/>
    <property type="match status" value="1"/>
</dbReference>
<proteinExistence type="inferred from homology"/>
<dbReference type="PANTHER" id="PTHR23055">
    <property type="entry name" value="CALCIUM BINDING PROTEINS"/>
    <property type="match status" value="1"/>
</dbReference>
<comment type="similarity">
    <text evidence="1">Belongs to the recoverin family.</text>
</comment>
<dbReference type="GO" id="GO:0005509">
    <property type="term" value="F:calcium ion binding"/>
    <property type="evidence" value="ECO:0007669"/>
    <property type="project" value="InterPro"/>
</dbReference>
<keyword evidence="2" id="KW-0519">Myristate</keyword>
<evidence type="ECO:0000259" key="8">
    <source>
        <dbReference type="PROSITE" id="PS50222"/>
    </source>
</evidence>
<dbReference type="InterPro" id="IPR011990">
    <property type="entry name" value="TPR-like_helical_dom_sf"/>
</dbReference>
<dbReference type="Gene3D" id="1.10.238.10">
    <property type="entry name" value="EF-hand"/>
    <property type="match status" value="1"/>
</dbReference>
<dbReference type="CDD" id="cd00051">
    <property type="entry name" value="EFh"/>
    <property type="match status" value="1"/>
</dbReference>
<reference evidence="9 10" key="1">
    <citation type="submission" date="2020-04" db="EMBL/GenBank/DDBJ databases">
        <title>Perkinsus olseni comparative genomics.</title>
        <authorList>
            <person name="Bogema D.R."/>
        </authorList>
    </citation>
    <scope>NUCLEOTIDE SEQUENCE [LARGE SCALE GENOMIC DNA]</scope>
    <source>
        <strain evidence="9">ATCC PRA-205</strain>
    </source>
</reference>
<dbReference type="AlphaFoldDB" id="A0A7J6U9Q7"/>
<feature type="compositionally biased region" description="Low complexity" evidence="7">
    <location>
        <begin position="310"/>
        <end position="319"/>
    </location>
</feature>
<evidence type="ECO:0000313" key="10">
    <source>
        <dbReference type="Proteomes" id="UP000574390"/>
    </source>
</evidence>
<dbReference type="InterPro" id="IPR011992">
    <property type="entry name" value="EF-hand-dom_pair"/>
</dbReference>
<sequence>MTDLGSQYSCDEMSPGGTESILLTNGKAVANLQRGMYQEAYDDLLRVLQLDQRNPDTLVNLACAATHLGKLEEAQKYRQTLQQLPSVGSAQAYTAGLQELSNSFSRFQPTKSFVAFQSCPLLVQSLPRVSHRIVTVIESVQIATGSSRRPPYNVHTARRLRVPIQPYPTAAAAAGSEDALCGRRATVLRAHERRLWEPDGEDHGSATPDNYLAGCATPMAPPAGASDVSAVRRYHTTVATPSSGAPQQRAVYSPLRGLCSSAAMKPAAASPPLRVETQVEKVPVQPAKVEHGQSQQQRRKPEPEKSTRRPGGTVKTPKPTTGPPRLCEGRRLSVNRKVAAKAAVPEKVTKPSQLARRAAKRTPPLIELSPPKKLSEERVAAVCEQGKVELPEAADSRPTGDAQLDQLKEMRRTVQLRDVPIGKALRHFAGQCMKAGCTEDTANEPAADFTPQTFTRAYRSLLEACAIASKEDNEQIERESRLSSDGLVNAGRVICGLSLICSGTEKEKLESIFDIFDADGDGRITLHEMTTFLRNVYRIVLTPLVAERMKSVGVSLTTAEALAAVTAKECFANVDSEGSGSMSCNDFCGWFCTPQKNALFVAGSMDGLFN</sequence>
<dbReference type="PROSITE" id="PS50222">
    <property type="entry name" value="EF_HAND_2"/>
    <property type="match status" value="1"/>
</dbReference>
<evidence type="ECO:0000256" key="7">
    <source>
        <dbReference type="SAM" id="MobiDB-lite"/>
    </source>
</evidence>
<dbReference type="InterPro" id="IPR028846">
    <property type="entry name" value="Recoverin"/>
</dbReference>
<protein>
    <recommendedName>
        <fullName evidence="8">EF-hand domain-containing protein</fullName>
    </recommendedName>
</protein>
<dbReference type="Pfam" id="PF13499">
    <property type="entry name" value="EF-hand_7"/>
    <property type="match status" value="1"/>
</dbReference>
<dbReference type="SUPFAM" id="SSF48452">
    <property type="entry name" value="TPR-like"/>
    <property type="match status" value="1"/>
</dbReference>
<keyword evidence="4" id="KW-0677">Repeat</keyword>
<dbReference type="InterPro" id="IPR002048">
    <property type="entry name" value="EF_hand_dom"/>
</dbReference>
<dbReference type="Proteomes" id="UP000574390">
    <property type="component" value="Unassembled WGS sequence"/>
</dbReference>
<name>A0A7J6U9Q7_PEROL</name>
<evidence type="ECO:0000256" key="6">
    <source>
        <dbReference type="ARBA" id="ARBA00023288"/>
    </source>
</evidence>
<evidence type="ECO:0000256" key="1">
    <source>
        <dbReference type="ARBA" id="ARBA00006049"/>
    </source>
</evidence>